<name>A0A328BE16_9CAUL</name>
<proteinExistence type="predicted"/>
<dbReference type="InterPro" id="IPR012156">
    <property type="entry name" value="Cold_shock_CspA"/>
</dbReference>
<sequence>MMWWMAYALTWLALMNLMAFGAFADDKRRAVRGARRIPEQTLLSLAAMGGSLGALIAQQLLRHKTRKQPFRTNLILIAAGQAAAAAALLWALAD</sequence>
<evidence type="ECO:0000256" key="2">
    <source>
        <dbReference type="SAM" id="SignalP"/>
    </source>
</evidence>
<keyword evidence="1" id="KW-1133">Transmembrane helix</keyword>
<dbReference type="OrthoDB" id="72963at2"/>
<feature type="transmembrane region" description="Helical" evidence="1">
    <location>
        <begin position="73"/>
        <end position="93"/>
    </location>
</feature>
<dbReference type="PIRSF" id="PIRSF002599">
    <property type="entry name" value="Cold_shock_A"/>
    <property type="match status" value="1"/>
</dbReference>
<evidence type="ECO:0000256" key="1">
    <source>
        <dbReference type="SAM" id="Phobius"/>
    </source>
</evidence>
<dbReference type="GO" id="GO:0003676">
    <property type="term" value="F:nucleic acid binding"/>
    <property type="evidence" value="ECO:0007669"/>
    <property type="project" value="InterPro"/>
</dbReference>
<reference evidence="3 4" key="1">
    <citation type="submission" date="2018-05" db="EMBL/GenBank/DDBJ databases">
        <authorList>
            <person name="Lanie J.A."/>
            <person name="Ng W.-L."/>
            <person name="Kazmierczak K.M."/>
            <person name="Andrzejewski T.M."/>
            <person name="Davidsen T.M."/>
            <person name="Wayne K.J."/>
            <person name="Tettelin H."/>
            <person name="Glass J.I."/>
            <person name="Rusch D."/>
            <person name="Podicherti R."/>
            <person name="Tsui H.-C.T."/>
            <person name="Winkler M.E."/>
        </authorList>
    </citation>
    <scope>NUCLEOTIDE SEQUENCE [LARGE SCALE GENOMIC DNA]</scope>
    <source>
        <strain evidence="3 4">BUT-10</strain>
    </source>
</reference>
<dbReference type="EMBL" id="QFYS01000005">
    <property type="protein sequence ID" value="RAK64885.1"/>
    <property type="molecule type" value="Genomic_DNA"/>
</dbReference>
<organism evidence="3 4">
    <name type="scientific">Phenylobacterium kunshanense</name>
    <dbReference type="NCBI Taxonomy" id="1445034"/>
    <lineage>
        <taxon>Bacteria</taxon>
        <taxon>Pseudomonadati</taxon>
        <taxon>Pseudomonadota</taxon>
        <taxon>Alphaproteobacteria</taxon>
        <taxon>Caulobacterales</taxon>
        <taxon>Caulobacteraceae</taxon>
        <taxon>Phenylobacterium</taxon>
    </lineage>
</organism>
<accession>A0A328BE16</accession>
<keyword evidence="4" id="KW-1185">Reference proteome</keyword>
<dbReference type="Proteomes" id="UP000249524">
    <property type="component" value="Unassembled WGS sequence"/>
</dbReference>
<feature type="chain" id="PRO_5016330047" evidence="2">
    <location>
        <begin position="25"/>
        <end position="94"/>
    </location>
</feature>
<protein>
    <submittedName>
        <fullName evidence="3">DUF1294 domain-containing protein</fullName>
    </submittedName>
</protein>
<comment type="caution">
    <text evidence="3">The sequence shown here is derived from an EMBL/GenBank/DDBJ whole genome shotgun (WGS) entry which is preliminary data.</text>
</comment>
<keyword evidence="1" id="KW-0812">Transmembrane</keyword>
<feature type="signal peptide" evidence="2">
    <location>
        <begin position="1"/>
        <end position="24"/>
    </location>
</feature>
<evidence type="ECO:0000313" key="3">
    <source>
        <dbReference type="EMBL" id="RAK64885.1"/>
    </source>
</evidence>
<dbReference type="AlphaFoldDB" id="A0A328BE16"/>
<dbReference type="Pfam" id="PF06961">
    <property type="entry name" value="DUF1294"/>
    <property type="match status" value="1"/>
</dbReference>
<evidence type="ECO:0000313" key="4">
    <source>
        <dbReference type="Proteomes" id="UP000249524"/>
    </source>
</evidence>
<keyword evidence="2" id="KW-0732">Signal</keyword>
<keyword evidence="1" id="KW-0472">Membrane</keyword>
<dbReference type="InterPro" id="IPR010718">
    <property type="entry name" value="DUF1294"/>
</dbReference>
<gene>
    <name evidence="3" type="ORF">DJ019_12810</name>
</gene>